<protein>
    <submittedName>
        <fullName evidence="1">Uncharacterized protein</fullName>
    </submittedName>
</protein>
<dbReference type="EMBL" id="JABXWD010000541">
    <property type="protein sequence ID" value="MBV6343340.1"/>
    <property type="molecule type" value="Genomic_DNA"/>
</dbReference>
<name>A0ABS6S3B7_9BACT</name>
<dbReference type="RefSeq" id="WP_218253953.1">
    <property type="nucleotide sequence ID" value="NZ_JABXWD010000541.1"/>
</dbReference>
<evidence type="ECO:0000313" key="2">
    <source>
        <dbReference type="Proteomes" id="UP001196980"/>
    </source>
</evidence>
<gene>
    <name evidence="1" type="ORF">HWQ67_17315</name>
</gene>
<sequence length="82" mass="9102">MTDLLLAFGVGILIGLLPSLIQRYHRWRAERAYLGMDICLNGAEHTTATIVKLRNGVVTVDQSWPVSPQTDMAVHIREKADG</sequence>
<evidence type="ECO:0000313" key="1">
    <source>
        <dbReference type="EMBL" id="MBV6343340.1"/>
    </source>
</evidence>
<accession>A0ABS6S3B7</accession>
<proteinExistence type="predicted"/>
<reference evidence="1 2" key="1">
    <citation type="journal article" date="2020" name="J Geophys Res Biogeosci">
        <title>Magnetotaxis as an Adaptation to Enable Bacterial Shuttling of Microbial Sulfur and Sulfur Cycling Across Aquatic Oxic#Anoxic Interfaces.</title>
        <authorList>
            <person name="Li J."/>
            <person name="Liu P."/>
            <person name="Wang J."/>
            <person name="Roberts A.P."/>
            <person name="Pan Y."/>
        </authorList>
    </citation>
    <scope>NUCLEOTIDE SEQUENCE [LARGE SCALE GENOMIC DNA]</scope>
    <source>
        <strain evidence="1 2">MYR-1_YQ</strain>
    </source>
</reference>
<comment type="caution">
    <text evidence="1">The sequence shown here is derived from an EMBL/GenBank/DDBJ whole genome shotgun (WGS) entry which is preliminary data.</text>
</comment>
<dbReference type="Proteomes" id="UP001196980">
    <property type="component" value="Unassembled WGS sequence"/>
</dbReference>
<organism evidence="1 2">
    <name type="scientific">Candidatus Magnetobacterium casense</name>
    <dbReference type="NCBI Taxonomy" id="1455061"/>
    <lineage>
        <taxon>Bacteria</taxon>
        <taxon>Pseudomonadati</taxon>
        <taxon>Nitrospirota</taxon>
        <taxon>Thermodesulfovibrionia</taxon>
        <taxon>Thermodesulfovibrionales</taxon>
        <taxon>Candidatus Magnetobacteriaceae</taxon>
        <taxon>Candidatus Magnetobacterium</taxon>
    </lineage>
</organism>
<keyword evidence="2" id="KW-1185">Reference proteome</keyword>